<organism evidence="1 2">
    <name type="scientific">Shewanella vesiculosa</name>
    <dbReference type="NCBI Taxonomy" id="518738"/>
    <lineage>
        <taxon>Bacteria</taxon>
        <taxon>Pseudomonadati</taxon>
        <taxon>Pseudomonadota</taxon>
        <taxon>Gammaproteobacteria</taxon>
        <taxon>Alteromonadales</taxon>
        <taxon>Shewanellaceae</taxon>
        <taxon>Shewanella</taxon>
    </lineage>
</organism>
<sequence>MFSKLKSVFIKKKEIVKFRYLDEYFMRELKESSFNLLENEYLILRHWKHEEKLDLEKICTEFSVGMDEAKFIFSLISEMYYKAACEKAWDDAYLKMYNTGLVKEATLISAQDSGHKHCFFCSEKMNKKLPITTETYLAFQTECRCKPYKKSFFKPFISFK</sequence>
<dbReference type="Proteomes" id="UP001477278">
    <property type="component" value="Unassembled WGS sequence"/>
</dbReference>
<dbReference type="RefSeq" id="WP_347691082.1">
    <property type="nucleotide sequence ID" value="NZ_JBDPZN010000025.1"/>
</dbReference>
<comment type="caution">
    <text evidence="1">The sequence shown here is derived from an EMBL/GenBank/DDBJ whole genome shotgun (WGS) entry which is preliminary data.</text>
</comment>
<evidence type="ECO:0000313" key="1">
    <source>
        <dbReference type="EMBL" id="MEO3684702.1"/>
    </source>
</evidence>
<evidence type="ECO:0000313" key="2">
    <source>
        <dbReference type="Proteomes" id="UP001477278"/>
    </source>
</evidence>
<gene>
    <name evidence="1" type="ORF">ABHN84_20775</name>
</gene>
<reference evidence="1 2" key="1">
    <citation type="submission" date="2024-05" db="EMBL/GenBank/DDBJ databases">
        <title>Genome sequencing of Marine Estuary Bacteria, Shewanella vesiculosa and S. baltica, and Pseudomonas syringae.</title>
        <authorList>
            <person name="Gurung A."/>
            <person name="Maclea K.S."/>
        </authorList>
    </citation>
    <scope>NUCLEOTIDE SEQUENCE [LARGE SCALE GENOMIC DNA]</scope>
    <source>
        <strain evidence="1 2">1A</strain>
    </source>
</reference>
<proteinExistence type="predicted"/>
<dbReference type="EMBL" id="JBDPZN010000025">
    <property type="protein sequence ID" value="MEO3684702.1"/>
    <property type="molecule type" value="Genomic_DNA"/>
</dbReference>
<protein>
    <submittedName>
        <fullName evidence="1">Uncharacterized protein</fullName>
    </submittedName>
</protein>
<keyword evidence="2" id="KW-1185">Reference proteome</keyword>
<name>A0ABV0FV42_9GAMM</name>
<accession>A0ABV0FV42</accession>